<dbReference type="Gene3D" id="2.60.40.10">
    <property type="entry name" value="Immunoglobulins"/>
    <property type="match status" value="2"/>
</dbReference>
<sequence>MEMPLSTAQILPEQSRRGTPLPQLVEERRSQSNIPNYLLDTKKYVKLKSNSLVQVEPPDLHFSGFELEKDYTKMLKVMNISPEVTDVHIIPTQTKHFKTTYTKKHRLIPGLAYTVKIKFCPDEWGYFYDCVRIHCKGEENLLVPIYAYPVINDLHIPAQINLPAVPLGQSISHAIPLRCSCPIDFEFQVLVLQPHEAFSIHPLSGVIPTNGEEKITVTFSPFQYETSQITIQLIISQFNSKPHLCTIRGKSVPNQASGERGRKAGNEDAAVVTSTKVQRLQTKERSAKLREKSKPPVDVCTHAGSIPDSDNSSSKDLGRAKSSGSLVDLLNKKTKSDALLKKFRLNEEKLKDTQLRGRAHLGDYPLLEGTRKQIEEGETALPNFVSCEGVLTSSFLSSLRRELGQRRLTLFQKAAHKINHRPTSLKNLSDRMKSLLLAETSFDHPVTSSLRSEQDKNEDLEISPDRVFPFSFHTSSRESNLLTSRDTLPVGTPDVTVTTQIPSFILQVPQHFKLMGYRPVSAREAFDSYSYVSGPCTQQLRTGALTDRSAQFPTEVELKARDEKEDVLAISNLSFKFPETLLRRPPEKSLRIFNPAPGLHNFRTTPKYLETDLDFHLCPVPRYRIPGSKTCPQTLQTQKLLDFKKEANSGVLKTWSNFSPVISTCLSKRSKLNCRRPPRRSVSCSTDVLTEPPPLLTGPAGDWSPGMHDELCEEEPRIQLTPEMVRAVFLSGGSSGADLTGGGTMRPGTKLPVDPLRWSSTECRSEFNQTGRRVMARLKQLSVTDRNPSQLREDGGEKASNVD</sequence>
<dbReference type="GO" id="GO:0097729">
    <property type="term" value="C:9+2 motile cilium"/>
    <property type="evidence" value="ECO:0007669"/>
    <property type="project" value="TreeGrafter"/>
</dbReference>
<gene>
    <name evidence="3" type="ORF">XNOV1_A007815</name>
</gene>
<feature type="region of interest" description="Disordered" evidence="1">
    <location>
        <begin position="1"/>
        <end position="21"/>
    </location>
</feature>
<evidence type="ECO:0000313" key="4">
    <source>
        <dbReference type="Proteomes" id="UP001178508"/>
    </source>
</evidence>
<protein>
    <submittedName>
        <fullName evidence="3">Cilia- and flagella-associated protein 221 isoform X2</fullName>
    </submittedName>
</protein>
<feature type="domain" description="Cep192-like" evidence="2">
    <location>
        <begin position="159"/>
        <end position="242"/>
    </location>
</feature>
<evidence type="ECO:0000259" key="2">
    <source>
        <dbReference type="Pfam" id="PF22067"/>
    </source>
</evidence>
<feature type="region of interest" description="Disordered" evidence="1">
    <location>
        <begin position="249"/>
        <end position="320"/>
    </location>
</feature>
<feature type="region of interest" description="Disordered" evidence="1">
    <location>
        <begin position="782"/>
        <end position="803"/>
    </location>
</feature>
<evidence type="ECO:0000256" key="1">
    <source>
        <dbReference type="SAM" id="MobiDB-lite"/>
    </source>
</evidence>
<keyword evidence="3" id="KW-0282">Flagellum</keyword>
<feature type="compositionally biased region" description="Basic and acidic residues" evidence="1">
    <location>
        <begin position="281"/>
        <end position="295"/>
    </location>
</feature>
<dbReference type="Pfam" id="PF22067">
    <property type="entry name" value="Cep192_D3"/>
    <property type="match status" value="1"/>
</dbReference>
<proteinExistence type="predicted"/>
<evidence type="ECO:0000313" key="3">
    <source>
        <dbReference type="EMBL" id="CAJ1087065.1"/>
    </source>
</evidence>
<dbReference type="Proteomes" id="UP001178508">
    <property type="component" value="Chromosome 24"/>
</dbReference>
<dbReference type="GO" id="GO:0003341">
    <property type="term" value="P:cilium movement"/>
    <property type="evidence" value="ECO:0007669"/>
    <property type="project" value="InterPro"/>
</dbReference>
<keyword evidence="3" id="KW-0966">Cell projection</keyword>
<accession>A0AAV1HLW5</accession>
<organism evidence="3 4">
    <name type="scientific">Xyrichtys novacula</name>
    <name type="common">Pearly razorfish</name>
    <name type="synonym">Hemipteronotus novacula</name>
    <dbReference type="NCBI Taxonomy" id="13765"/>
    <lineage>
        <taxon>Eukaryota</taxon>
        <taxon>Metazoa</taxon>
        <taxon>Chordata</taxon>
        <taxon>Craniata</taxon>
        <taxon>Vertebrata</taxon>
        <taxon>Euteleostomi</taxon>
        <taxon>Actinopterygii</taxon>
        <taxon>Neopterygii</taxon>
        <taxon>Teleostei</taxon>
        <taxon>Neoteleostei</taxon>
        <taxon>Acanthomorphata</taxon>
        <taxon>Eupercaria</taxon>
        <taxon>Labriformes</taxon>
        <taxon>Labridae</taxon>
        <taxon>Xyrichtys</taxon>
    </lineage>
</organism>
<dbReference type="PANTHER" id="PTHR46500:SF1">
    <property type="entry name" value="CILIA- AND FLAGELLA-ASSOCIATED PROTEIN 221"/>
    <property type="match status" value="1"/>
</dbReference>
<reference evidence="3" key="1">
    <citation type="submission" date="2023-08" db="EMBL/GenBank/DDBJ databases">
        <authorList>
            <person name="Alioto T."/>
            <person name="Alioto T."/>
            <person name="Gomez Garrido J."/>
        </authorList>
    </citation>
    <scope>NUCLEOTIDE SEQUENCE</scope>
</reference>
<keyword evidence="4" id="KW-1185">Reference proteome</keyword>
<dbReference type="InterPro" id="IPR029676">
    <property type="entry name" value="CFAP221"/>
</dbReference>
<dbReference type="PANTHER" id="PTHR46500">
    <property type="entry name" value="CILIA- AND FLAGELLA-ASSOCIATED PROTEIN 221"/>
    <property type="match status" value="1"/>
</dbReference>
<dbReference type="InterPro" id="IPR054089">
    <property type="entry name" value="Cep192-like_D3"/>
</dbReference>
<dbReference type="GO" id="GO:0044458">
    <property type="term" value="P:motile cilium assembly"/>
    <property type="evidence" value="ECO:0007669"/>
    <property type="project" value="TreeGrafter"/>
</dbReference>
<dbReference type="AlphaFoldDB" id="A0AAV1HLW5"/>
<dbReference type="EMBL" id="OY660887">
    <property type="protein sequence ID" value="CAJ1087065.1"/>
    <property type="molecule type" value="Genomic_DNA"/>
</dbReference>
<keyword evidence="3" id="KW-0969">Cilium</keyword>
<dbReference type="InterPro" id="IPR013783">
    <property type="entry name" value="Ig-like_fold"/>
</dbReference>
<name>A0AAV1HLW5_XYRNO</name>